<name>A0A9Q9CQU5_9FIRM</name>
<organism evidence="1 2">
    <name type="scientific">Turicibacter bilis</name>
    <dbReference type="NCBI Taxonomy" id="2735723"/>
    <lineage>
        <taxon>Bacteria</taxon>
        <taxon>Bacillati</taxon>
        <taxon>Bacillota</taxon>
        <taxon>Erysipelotrichia</taxon>
        <taxon>Erysipelotrichales</taxon>
        <taxon>Turicibacteraceae</taxon>
        <taxon>Turicibacter</taxon>
    </lineage>
</organism>
<dbReference type="EMBL" id="CP071250">
    <property type="protein sequence ID" value="UUF08242.1"/>
    <property type="molecule type" value="Genomic_DNA"/>
</dbReference>
<reference evidence="1" key="1">
    <citation type="submission" date="2021-03" db="EMBL/GenBank/DDBJ databases">
        <title>Comparative Genomics and Metabolomics in the genus Turicibacter.</title>
        <authorList>
            <person name="Maki J."/>
            <person name="Looft T."/>
        </authorList>
    </citation>
    <scope>NUCLEOTIDE SEQUENCE</scope>
    <source>
        <strain evidence="1">ISU324</strain>
    </source>
</reference>
<sequence>MGAVLTLLGVVACPITLGDAAFRSVQFRIADALRIKQDAIVKHSFIVIRYLLFVLF</sequence>
<proteinExistence type="predicted"/>
<dbReference type="AlphaFoldDB" id="A0A9Q9CQU5"/>
<gene>
    <name evidence="1" type="ORF">J0J70_11790</name>
</gene>
<dbReference type="Proteomes" id="UP001058072">
    <property type="component" value="Chromosome"/>
</dbReference>
<accession>A0A9Q9CQU5</accession>
<dbReference type="RefSeq" id="WP_156344112.1">
    <property type="nucleotide sequence ID" value="NZ_CP071250.1"/>
</dbReference>
<evidence type="ECO:0000313" key="2">
    <source>
        <dbReference type="Proteomes" id="UP001058072"/>
    </source>
</evidence>
<protein>
    <submittedName>
        <fullName evidence="1">Uncharacterized protein</fullName>
    </submittedName>
</protein>
<evidence type="ECO:0000313" key="1">
    <source>
        <dbReference type="EMBL" id="UUF08242.1"/>
    </source>
</evidence>